<sequence>MAYLTNPFLDRRFEQMGSDHDFVRLFSPRVLDRLPDEAFLAGVHIFRSPPGGGKTTLLRAFTPACLRAFWAARQSDGMIDTFQRLSARNVLDDSGPSMLGVLLSCASGYADLPPSLSAVDDNLFRALFNCRVVSRTLRSLVAFLEERSIDVLQNVRIVYGDSVEEFYDIPKVDSALELMRWAEGCERNVYKTLDALVHDGNSKGPGHLRFESIRWLQRALFYIGPKQIEFGRLLLVDDVNKLRKRQRAFLLKELTDLRPSIPVWLAERTVVLGDELLAPGVREGREAHEYSLEDLWNSGQSQFTSFAQNILDRRMNRQDVIPLGTFEQNLRGEIYPSEVKEAIAIGAQKILTSLRRHRSNAKYSGWLQRVDELSNVATLDALQDLYVARVLIERDERKRQLSLELTPLSDDELVERDSSQLQAAAEIMMREELGIPYYYGVERLCILANNNPNELLQLAAALFEKIKAKRILRKEFALAPIEQDKTLHESARRRLEFVPRSHTEGTRAFALLNSIGAFCREKTFLPNAPYAPGVTGVRLSNGELTKLRQLEGKEIGALGVLRRVISECVAENLLSPRPSAASTSRQGGTVFYLSRGLCAAFGLPLQMGGWQDVSVKDLAGWMEEGRVAARGLGSM</sequence>
<evidence type="ECO:0000313" key="1">
    <source>
        <dbReference type="EMBL" id="MCC8432557.1"/>
    </source>
</evidence>
<evidence type="ECO:0008006" key="3">
    <source>
        <dbReference type="Google" id="ProtNLM"/>
    </source>
</evidence>
<proteinExistence type="predicted"/>
<dbReference type="InterPro" id="IPR027417">
    <property type="entry name" value="P-loop_NTPase"/>
</dbReference>
<protein>
    <recommendedName>
        <fullName evidence="3">ATP-binding protein</fullName>
    </recommendedName>
</protein>
<gene>
    <name evidence="1" type="ORF">LJ725_26605</name>
</gene>
<dbReference type="EMBL" id="JAJISD010000015">
    <property type="protein sequence ID" value="MCC8432557.1"/>
    <property type="molecule type" value="Genomic_DNA"/>
</dbReference>
<dbReference type="Proteomes" id="UP001198862">
    <property type="component" value="Unassembled WGS sequence"/>
</dbReference>
<keyword evidence="2" id="KW-1185">Reference proteome</keyword>
<organism evidence="1 2">
    <name type="scientific">Reyranella aquatilis</name>
    <dbReference type="NCBI Taxonomy" id="2035356"/>
    <lineage>
        <taxon>Bacteria</taxon>
        <taxon>Pseudomonadati</taxon>
        <taxon>Pseudomonadota</taxon>
        <taxon>Alphaproteobacteria</taxon>
        <taxon>Hyphomicrobiales</taxon>
        <taxon>Reyranellaceae</taxon>
        <taxon>Reyranella</taxon>
    </lineage>
</organism>
<evidence type="ECO:0000313" key="2">
    <source>
        <dbReference type="Proteomes" id="UP001198862"/>
    </source>
</evidence>
<dbReference type="Pfam" id="PF24389">
    <property type="entry name" value="ORC-CDC6-like"/>
    <property type="match status" value="1"/>
</dbReference>
<name>A0ABS8L2J1_9HYPH</name>
<dbReference type="InterPro" id="IPR056955">
    <property type="entry name" value="ORC-CDC6-like"/>
</dbReference>
<dbReference type="RefSeq" id="WP_230553976.1">
    <property type="nucleotide sequence ID" value="NZ_JAJISD010000015.1"/>
</dbReference>
<dbReference type="SUPFAM" id="SSF52540">
    <property type="entry name" value="P-loop containing nucleoside triphosphate hydrolases"/>
    <property type="match status" value="1"/>
</dbReference>
<comment type="caution">
    <text evidence="1">The sequence shown here is derived from an EMBL/GenBank/DDBJ whole genome shotgun (WGS) entry which is preliminary data.</text>
</comment>
<reference evidence="1 2" key="1">
    <citation type="submission" date="2021-11" db="EMBL/GenBank/DDBJ databases">
        <authorList>
            <person name="Lee D.-H."/>
            <person name="Kim S.-B."/>
        </authorList>
    </citation>
    <scope>NUCLEOTIDE SEQUENCE [LARGE SCALE GENOMIC DNA]</scope>
    <source>
        <strain evidence="1 2">KCTC 52223</strain>
    </source>
</reference>
<accession>A0ABS8L2J1</accession>